<dbReference type="InterPro" id="IPR024211">
    <property type="entry name" value="DUF3841"/>
</dbReference>
<keyword evidence="2" id="KW-1185">Reference proteome</keyword>
<organism evidence="1 2">
    <name type="scientific">Alitiscatomonas aceti</name>
    <dbReference type="NCBI Taxonomy" id="2981724"/>
    <lineage>
        <taxon>Bacteria</taxon>
        <taxon>Bacillati</taxon>
        <taxon>Bacillota</taxon>
        <taxon>Clostridia</taxon>
        <taxon>Lachnospirales</taxon>
        <taxon>Lachnospiraceae</taxon>
        <taxon>Alitiscatomonas</taxon>
    </lineage>
</organism>
<gene>
    <name evidence="1" type="ORF">OCV69_04160</name>
</gene>
<reference evidence="1 2" key="1">
    <citation type="journal article" date="2021" name="ISME Commun">
        <title>Automated analysis of genomic sequences facilitates high-throughput and comprehensive description of bacteria.</title>
        <authorList>
            <person name="Hitch T.C.A."/>
        </authorList>
    </citation>
    <scope>NUCLEOTIDE SEQUENCE [LARGE SCALE GENOMIC DNA]</scope>
    <source>
        <strain evidence="2">f_CCE</strain>
    </source>
</reference>
<dbReference type="Proteomes" id="UP001652395">
    <property type="component" value="Unassembled WGS sequence"/>
</dbReference>
<dbReference type="RefSeq" id="WP_262562992.1">
    <property type="nucleotide sequence ID" value="NZ_JAOQJF010000006.1"/>
</dbReference>
<sequence>MENRMNGNAVRVWTKQHENVLRELETKGRYVARREYIQADLGEHAPLVLEAYDWLVKHTPAAADRPADADYPVWVSLKSEATMLKSPGTVILELTLDPSRIVPVNIMKWGAVLDYSYIPADREDAARHRKLLEEYRVSDSKAYMSQFYPEIKRDIIKSWDRLFDARVDMGNPDCYGNIWEIKREWITDVLR</sequence>
<comment type="caution">
    <text evidence="1">The sequence shown here is derived from an EMBL/GenBank/DDBJ whole genome shotgun (WGS) entry which is preliminary data.</text>
</comment>
<proteinExistence type="predicted"/>
<evidence type="ECO:0000313" key="2">
    <source>
        <dbReference type="Proteomes" id="UP001652395"/>
    </source>
</evidence>
<accession>A0ABT2UZN5</accession>
<dbReference type="Pfam" id="PF12952">
    <property type="entry name" value="DUF3841"/>
    <property type="match status" value="1"/>
</dbReference>
<dbReference type="EMBL" id="JAOQJF010000006">
    <property type="protein sequence ID" value="MCU6799134.1"/>
    <property type="molecule type" value="Genomic_DNA"/>
</dbReference>
<protein>
    <submittedName>
        <fullName evidence="1">DUF3841 domain-containing protein</fullName>
    </submittedName>
</protein>
<evidence type="ECO:0000313" key="1">
    <source>
        <dbReference type="EMBL" id="MCU6799134.1"/>
    </source>
</evidence>
<name>A0ABT2UZN5_9FIRM</name>